<dbReference type="STRING" id="155417.A0A4Q4SZG5"/>
<dbReference type="InterPro" id="IPR029058">
    <property type="entry name" value="AB_hydrolase_fold"/>
</dbReference>
<protein>
    <recommendedName>
        <fullName evidence="2">Fungal lipase-type domain-containing protein</fullName>
    </recommendedName>
</protein>
<reference evidence="3 4" key="1">
    <citation type="submission" date="2018-06" db="EMBL/GenBank/DDBJ databases">
        <title>Complete Genomes of Monosporascus.</title>
        <authorList>
            <person name="Robinson A.J."/>
            <person name="Natvig D.O."/>
        </authorList>
    </citation>
    <scope>NUCLEOTIDE SEQUENCE [LARGE SCALE GENOMIC DNA]</scope>
    <source>
        <strain evidence="3 4">CBS 110550</strain>
    </source>
</reference>
<organism evidence="3 4">
    <name type="scientific">Monosporascus ibericus</name>
    <dbReference type="NCBI Taxonomy" id="155417"/>
    <lineage>
        <taxon>Eukaryota</taxon>
        <taxon>Fungi</taxon>
        <taxon>Dikarya</taxon>
        <taxon>Ascomycota</taxon>
        <taxon>Pezizomycotina</taxon>
        <taxon>Sordariomycetes</taxon>
        <taxon>Xylariomycetidae</taxon>
        <taxon>Xylariales</taxon>
        <taxon>Xylariales incertae sedis</taxon>
        <taxon>Monosporascus</taxon>
    </lineage>
</organism>
<feature type="compositionally biased region" description="Polar residues" evidence="1">
    <location>
        <begin position="85"/>
        <end position="104"/>
    </location>
</feature>
<feature type="region of interest" description="Disordered" evidence="1">
    <location>
        <begin position="82"/>
        <end position="104"/>
    </location>
</feature>
<sequence length="434" mass="47668">MHIFSSSVSLLADSSSAFCLAIPFFDDGIFPYLSARSGTMEKATKNASPRDAPSAYHTPGQNRKIPWWARLGIRNHKSVEKGLRTSGNVLGRSKSSGPSQHSAGASMTVAQASAFLRDFLTANDATPARERDLRLYLARVEKMQVHRIETTDDVKDFTGSEETSWLIRLAAEGSIDAYSDSPGTPTRLVLEGTGDFKKTVVSLQQVPNRRRVLVVAIRGSTTMMDWLVNGNGDPRKVSQAMDKMLRCLQTGPADGLDLIFTGHSAGGAIAKLFYAMSASPSHAIANPIPNFCRIHCLVFGAPPITTLPIPLPESGYFQSGLFLNIVNEGDPVPLMQPEYVKALLKFFTLNAIDLERHLQENYPNCFTVPAPVFRVSGSCIILRDNDCDNVDAVGWNAVTIRADKLERKLFGNPALHLKTEYLERVKDLTKDITR</sequence>
<dbReference type="SUPFAM" id="SSF53474">
    <property type="entry name" value="alpha/beta-Hydrolases"/>
    <property type="match status" value="1"/>
</dbReference>
<evidence type="ECO:0000259" key="2">
    <source>
        <dbReference type="Pfam" id="PF01764"/>
    </source>
</evidence>
<accession>A0A4Q4SZG5</accession>
<dbReference type="Gene3D" id="3.40.50.1820">
    <property type="entry name" value="alpha/beta hydrolase"/>
    <property type="match status" value="1"/>
</dbReference>
<evidence type="ECO:0000313" key="3">
    <source>
        <dbReference type="EMBL" id="RYO88023.1"/>
    </source>
</evidence>
<dbReference type="Pfam" id="PF01764">
    <property type="entry name" value="Lipase_3"/>
    <property type="match status" value="1"/>
</dbReference>
<dbReference type="AlphaFoldDB" id="A0A4Q4SZG5"/>
<keyword evidence="4" id="KW-1185">Reference proteome</keyword>
<evidence type="ECO:0000313" key="4">
    <source>
        <dbReference type="Proteomes" id="UP000293360"/>
    </source>
</evidence>
<dbReference type="EMBL" id="QJNU01000732">
    <property type="protein sequence ID" value="RYO88023.1"/>
    <property type="molecule type" value="Genomic_DNA"/>
</dbReference>
<evidence type="ECO:0000256" key="1">
    <source>
        <dbReference type="SAM" id="MobiDB-lite"/>
    </source>
</evidence>
<feature type="domain" description="Fungal lipase-type" evidence="2">
    <location>
        <begin position="238"/>
        <end position="338"/>
    </location>
</feature>
<comment type="caution">
    <text evidence="3">The sequence shown here is derived from an EMBL/GenBank/DDBJ whole genome shotgun (WGS) entry which is preliminary data.</text>
</comment>
<dbReference type="GO" id="GO:0006629">
    <property type="term" value="P:lipid metabolic process"/>
    <property type="evidence" value="ECO:0007669"/>
    <property type="project" value="InterPro"/>
</dbReference>
<dbReference type="InterPro" id="IPR002921">
    <property type="entry name" value="Fungal_lipase-type"/>
</dbReference>
<gene>
    <name evidence="3" type="ORF">DL764_008782</name>
</gene>
<proteinExistence type="predicted"/>
<name>A0A4Q4SZG5_9PEZI</name>
<dbReference type="OrthoDB" id="426718at2759"/>
<dbReference type="Proteomes" id="UP000293360">
    <property type="component" value="Unassembled WGS sequence"/>
</dbReference>